<keyword evidence="2" id="KW-0812">Transmembrane</keyword>
<dbReference type="EMBL" id="CP027666">
    <property type="protein sequence ID" value="AVO34754.1"/>
    <property type="molecule type" value="Genomic_DNA"/>
</dbReference>
<evidence type="ECO:0000313" key="4">
    <source>
        <dbReference type="Proteomes" id="UP000239709"/>
    </source>
</evidence>
<feature type="transmembrane region" description="Helical" evidence="2">
    <location>
        <begin position="436"/>
        <end position="455"/>
    </location>
</feature>
<dbReference type="Gene3D" id="2.120.10.30">
    <property type="entry name" value="TolB, C-terminal domain"/>
    <property type="match status" value="1"/>
</dbReference>
<protein>
    <submittedName>
        <fullName evidence="3">Uncharacterized protein</fullName>
    </submittedName>
</protein>
<dbReference type="AlphaFoldDB" id="A0A2S0MFT8"/>
<gene>
    <name evidence="3" type="ORF">C6570_11330</name>
</gene>
<evidence type="ECO:0000313" key="3">
    <source>
        <dbReference type="EMBL" id="AVO34754.1"/>
    </source>
</evidence>
<feature type="transmembrane region" description="Helical" evidence="2">
    <location>
        <begin position="475"/>
        <end position="495"/>
    </location>
</feature>
<accession>A0A2S0MFT8</accession>
<feature type="region of interest" description="Disordered" evidence="1">
    <location>
        <begin position="352"/>
        <end position="394"/>
    </location>
</feature>
<dbReference type="KEGG" id="otk:C6570_11330"/>
<sequence length="620" mass="67270">MSEVGYRAALKAVIGVMAALVLAFVLRGTLWPHQLGPRLPAAFDQHIWLVSQDALQQFDAQGQRLQSLPLRELGIGSTVSSLQFTAPDVAFVHDAQGVRRCLISQKTCTTLALPGLQATPGFRWVRVAADEGEIVVSDTAAHRILVYRRPAAGAPYALARTYDQGLRFPNQTLPGEGRLWVANTNRHEVAALDATGASPTPVVHRAVDFSGLRPGRRYPFAMQRDGDQGRWVLVADPAMRNADLLRMDGEFKPRQVVALSPDQDPNGLLWTGGRLLVTDATQFQVHQVTADGKVLQPFGDAVFQAELQAGRSAYVWGQRLPSLLMGAIAALMLLAVFLGWKAGEFKRLTGTRWRAPGDEKGDRKVAAKGKATGESAGDASGRAGQPQAEVQPTAPVAKTRLRAQVAPRAAGLRAPQPGSVTKVRALPGATATRRRWLVGLGVLFVGLLVALMVGFWPGYFQGDCGPDLPCNLPRIVRWLAGITTVFIVIVYATAWNMLRRCESLRIATDGRRVAVQWAGGKVAKAPAEQVTCTRQHLLIGAHTVPLRINGSPLFDEAAFRRDILGRLPQLNVLDGPFDFGWLRHMLRHGGWKGRVTAVVVIALVLLALGRLVAVAWRHLG</sequence>
<name>A0A2S0MFT8_9BURK</name>
<organism evidence="3 4">
    <name type="scientific">Ottowia oryzae</name>
    <dbReference type="NCBI Taxonomy" id="2109914"/>
    <lineage>
        <taxon>Bacteria</taxon>
        <taxon>Pseudomonadati</taxon>
        <taxon>Pseudomonadota</taxon>
        <taxon>Betaproteobacteria</taxon>
        <taxon>Burkholderiales</taxon>
        <taxon>Comamonadaceae</taxon>
        <taxon>Ottowia</taxon>
    </lineage>
</organism>
<feature type="transmembrane region" description="Helical" evidence="2">
    <location>
        <begin position="12"/>
        <end position="31"/>
    </location>
</feature>
<dbReference type="InterPro" id="IPR011042">
    <property type="entry name" value="6-blade_b-propeller_TolB-like"/>
</dbReference>
<dbReference type="RefSeq" id="WP_106703306.1">
    <property type="nucleotide sequence ID" value="NZ_CP027666.1"/>
</dbReference>
<dbReference type="OrthoDB" id="8800911at2"/>
<evidence type="ECO:0000256" key="1">
    <source>
        <dbReference type="SAM" id="MobiDB-lite"/>
    </source>
</evidence>
<reference evidence="3 4" key="1">
    <citation type="submission" date="2018-03" db="EMBL/GenBank/DDBJ databases">
        <title>Genome sequencing of Ottowia sp.</title>
        <authorList>
            <person name="Kim S.-J."/>
            <person name="Heo J."/>
            <person name="Kwon S.-W."/>
        </authorList>
    </citation>
    <scope>NUCLEOTIDE SEQUENCE [LARGE SCALE GENOMIC DNA]</scope>
    <source>
        <strain evidence="3 4">KADR8-3</strain>
    </source>
</reference>
<feature type="transmembrane region" description="Helical" evidence="2">
    <location>
        <begin position="320"/>
        <end position="340"/>
    </location>
</feature>
<keyword evidence="2" id="KW-1133">Transmembrane helix</keyword>
<proteinExistence type="predicted"/>
<dbReference type="SUPFAM" id="SSF63825">
    <property type="entry name" value="YWTD domain"/>
    <property type="match status" value="1"/>
</dbReference>
<feature type="transmembrane region" description="Helical" evidence="2">
    <location>
        <begin position="595"/>
        <end position="616"/>
    </location>
</feature>
<keyword evidence="4" id="KW-1185">Reference proteome</keyword>
<dbReference type="Proteomes" id="UP000239709">
    <property type="component" value="Chromosome"/>
</dbReference>
<evidence type="ECO:0000256" key="2">
    <source>
        <dbReference type="SAM" id="Phobius"/>
    </source>
</evidence>
<keyword evidence="2" id="KW-0472">Membrane</keyword>
<feature type="compositionally biased region" description="Basic and acidic residues" evidence="1">
    <location>
        <begin position="355"/>
        <end position="365"/>
    </location>
</feature>